<evidence type="ECO:0000313" key="2">
    <source>
        <dbReference type="Proteomes" id="UP000010482"/>
    </source>
</evidence>
<dbReference type="eggNOG" id="ENOG5030V3Z">
    <property type="taxonomic scope" value="Bacteria"/>
</dbReference>
<dbReference type="PATRIC" id="fig|13035.3.peg.615"/>
<sequence>MAQGRVYLEQMRHLAFDPSLVELRVSQQWEEQICRTIGRKITSINENLVSLLDRCQNCFYPEQRLPIQIFATPFAPHLKIDALCNLEADPITILIDVGRIIQPHWLNAVAHEYAHAQIGIAGHHPAFCSILTHLCLGLALPPPPPQGLPESQLQNWPPCQPTPDPLQFWLKD</sequence>
<accession>K9YQZ5</accession>
<dbReference type="AlphaFoldDB" id="K9YQZ5"/>
<keyword evidence="2" id="KW-1185">Reference proteome</keyword>
<proteinExistence type="predicted"/>
<dbReference type="HOGENOM" id="CLU_1487632_0_0_3"/>
<dbReference type="KEGG" id="dsl:Dacsa_0541"/>
<evidence type="ECO:0000313" key="1">
    <source>
        <dbReference type="EMBL" id="AFZ49324.1"/>
    </source>
</evidence>
<organism evidence="1 2">
    <name type="scientific">Dactylococcopsis salina (strain PCC 8305)</name>
    <name type="common">Myxobactron salinum</name>
    <dbReference type="NCBI Taxonomy" id="13035"/>
    <lineage>
        <taxon>Bacteria</taxon>
        <taxon>Bacillati</taxon>
        <taxon>Cyanobacteriota</taxon>
        <taxon>Cyanophyceae</taxon>
        <taxon>Nodosilineales</taxon>
        <taxon>Cymatolegaceae</taxon>
        <taxon>Dactylococcopsis</taxon>
    </lineage>
</organism>
<protein>
    <submittedName>
        <fullName evidence="1">Uncharacterized protein</fullName>
    </submittedName>
</protein>
<dbReference type="STRING" id="13035.Dacsa_0541"/>
<name>K9YQZ5_DACS8</name>
<dbReference type="EMBL" id="CP003944">
    <property type="protein sequence ID" value="AFZ49324.1"/>
    <property type="molecule type" value="Genomic_DNA"/>
</dbReference>
<dbReference type="Proteomes" id="UP000010482">
    <property type="component" value="Chromosome"/>
</dbReference>
<reference evidence="1" key="1">
    <citation type="submission" date="2012-04" db="EMBL/GenBank/DDBJ databases">
        <title>Finished genome of Dactylococcopsis salina PCC 8305.</title>
        <authorList>
            <consortium name="US DOE Joint Genome Institute"/>
            <person name="Gugger M."/>
            <person name="Coursin T."/>
            <person name="Rippka R."/>
            <person name="Tandeau De Marsac N."/>
            <person name="Huntemann M."/>
            <person name="Wei C.-L."/>
            <person name="Han J."/>
            <person name="Detter J.C."/>
            <person name="Han C."/>
            <person name="Tapia R."/>
            <person name="Daligault H."/>
            <person name="Chen A."/>
            <person name="Krypides N."/>
            <person name="Mavromatis K."/>
            <person name="Markowitz V."/>
            <person name="Szeto E."/>
            <person name="Ivanova N."/>
            <person name="Ovchinnikova G."/>
            <person name="Pagani I."/>
            <person name="Pati A."/>
            <person name="Goodwin L."/>
            <person name="Peters L."/>
            <person name="Pitluck S."/>
            <person name="Woyke T."/>
            <person name="Kerfeld C."/>
        </authorList>
    </citation>
    <scope>NUCLEOTIDE SEQUENCE [LARGE SCALE GENOMIC DNA]</scope>
    <source>
        <strain evidence="1">PCC 8305</strain>
    </source>
</reference>
<gene>
    <name evidence="1" type="ORF">Dacsa_0541</name>
</gene>